<gene>
    <name evidence="2" type="ORF">CGOC_LOCUS4703</name>
</gene>
<evidence type="ECO:0000256" key="1">
    <source>
        <dbReference type="SAM" id="MobiDB-lite"/>
    </source>
</evidence>
<name>A0A3P6RTR7_CYLGO</name>
<dbReference type="AlphaFoldDB" id="A0A3P6RTR7"/>
<reference evidence="2 3" key="1">
    <citation type="submission" date="2018-11" db="EMBL/GenBank/DDBJ databases">
        <authorList>
            <consortium name="Pathogen Informatics"/>
        </authorList>
    </citation>
    <scope>NUCLEOTIDE SEQUENCE [LARGE SCALE GENOMIC DNA]</scope>
</reference>
<dbReference type="OrthoDB" id="5850610at2759"/>
<feature type="region of interest" description="Disordered" evidence="1">
    <location>
        <begin position="194"/>
        <end position="217"/>
    </location>
</feature>
<sequence>MGTKIKFRREGHICFDAEAFKAVLKLAYDTCIDWTDFLCNTDAITKHAKIEGHSIERSYNEALQALRVERLTNGELWPLHSNPADDVPQKMMVAAKKYLKEGGQIVTAWPPITSKNHDLWRESSGLWRTFDETLIQCDKGRQVFTTASNSGLKGKLFIAAEAPEGGVQYFNNYVGIAVNNYKKSCGCASAGTGHEAGQGDVSRQGGHVGPVAEAQSV</sequence>
<evidence type="ECO:0000313" key="3">
    <source>
        <dbReference type="Proteomes" id="UP000271889"/>
    </source>
</evidence>
<protein>
    <submittedName>
        <fullName evidence="2">Uncharacterized protein</fullName>
    </submittedName>
</protein>
<proteinExistence type="predicted"/>
<evidence type="ECO:0000313" key="2">
    <source>
        <dbReference type="EMBL" id="VDK59553.1"/>
    </source>
</evidence>
<dbReference type="EMBL" id="UYRV01013356">
    <property type="protein sequence ID" value="VDK59553.1"/>
    <property type="molecule type" value="Genomic_DNA"/>
</dbReference>
<organism evidence="2 3">
    <name type="scientific">Cylicostephanus goldi</name>
    <name type="common">Nematode worm</name>
    <dbReference type="NCBI Taxonomy" id="71465"/>
    <lineage>
        <taxon>Eukaryota</taxon>
        <taxon>Metazoa</taxon>
        <taxon>Ecdysozoa</taxon>
        <taxon>Nematoda</taxon>
        <taxon>Chromadorea</taxon>
        <taxon>Rhabditida</taxon>
        <taxon>Rhabditina</taxon>
        <taxon>Rhabditomorpha</taxon>
        <taxon>Strongyloidea</taxon>
        <taxon>Strongylidae</taxon>
        <taxon>Cylicostephanus</taxon>
    </lineage>
</organism>
<accession>A0A3P6RTR7</accession>
<dbReference type="Proteomes" id="UP000271889">
    <property type="component" value="Unassembled WGS sequence"/>
</dbReference>
<keyword evidence="3" id="KW-1185">Reference proteome</keyword>